<organism evidence="5 6">
    <name type="scientific">Thalassotalea profundi</name>
    <dbReference type="NCBI Taxonomy" id="2036687"/>
    <lineage>
        <taxon>Bacteria</taxon>
        <taxon>Pseudomonadati</taxon>
        <taxon>Pseudomonadota</taxon>
        <taxon>Gammaproteobacteria</taxon>
        <taxon>Alteromonadales</taxon>
        <taxon>Colwelliaceae</taxon>
        <taxon>Thalassotalea</taxon>
    </lineage>
</organism>
<evidence type="ECO:0000259" key="4">
    <source>
        <dbReference type="Pfam" id="PF00534"/>
    </source>
</evidence>
<evidence type="ECO:0000256" key="3">
    <source>
        <dbReference type="ARBA" id="ARBA00022679"/>
    </source>
</evidence>
<proteinExistence type="inferred from homology"/>
<gene>
    <name evidence="5" type="primary">wcaL</name>
    <name evidence="5" type="ORF">GCM10011501_05650</name>
</gene>
<keyword evidence="6" id="KW-1185">Reference proteome</keyword>
<evidence type="ECO:0000313" key="6">
    <source>
        <dbReference type="Proteomes" id="UP000626370"/>
    </source>
</evidence>
<comment type="caution">
    <text evidence="5">The sequence shown here is derived from an EMBL/GenBank/DDBJ whole genome shotgun (WGS) entry which is preliminary data.</text>
</comment>
<name>A0ABQ3IGM2_9GAMM</name>
<reference evidence="6" key="1">
    <citation type="journal article" date="2019" name="Int. J. Syst. Evol. Microbiol.">
        <title>The Global Catalogue of Microorganisms (GCM) 10K type strain sequencing project: providing services to taxonomists for standard genome sequencing and annotation.</title>
        <authorList>
            <consortium name="The Broad Institute Genomics Platform"/>
            <consortium name="The Broad Institute Genome Sequencing Center for Infectious Disease"/>
            <person name="Wu L."/>
            <person name="Ma J."/>
        </authorList>
    </citation>
    <scope>NUCLEOTIDE SEQUENCE [LARGE SCALE GENOMIC DNA]</scope>
    <source>
        <strain evidence="6">CGMCC 1.15922</strain>
    </source>
</reference>
<dbReference type="Proteomes" id="UP000626370">
    <property type="component" value="Unassembled WGS sequence"/>
</dbReference>
<dbReference type="Pfam" id="PF00534">
    <property type="entry name" value="Glycos_transf_1"/>
    <property type="match status" value="1"/>
</dbReference>
<comment type="similarity">
    <text evidence="1">Belongs to the glycosyltransferase group 1 family. Glycosyltransferase 4 subfamily.</text>
</comment>
<dbReference type="Gene3D" id="3.40.50.2000">
    <property type="entry name" value="Glycogen Phosphorylase B"/>
    <property type="match status" value="2"/>
</dbReference>
<dbReference type="RefSeq" id="WP_189376590.1">
    <property type="nucleotide sequence ID" value="NZ_BNAH01000002.1"/>
</dbReference>
<dbReference type="PANTHER" id="PTHR12526:SF640">
    <property type="entry name" value="COLANIC ACID BIOSYNTHESIS GLYCOSYLTRANSFERASE WCAL-RELATED"/>
    <property type="match status" value="1"/>
</dbReference>
<dbReference type="InterPro" id="IPR001296">
    <property type="entry name" value="Glyco_trans_1"/>
</dbReference>
<dbReference type="SUPFAM" id="SSF53756">
    <property type="entry name" value="UDP-Glycosyltransferase/glycogen phosphorylase"/>
    <property type="match status" value="1"/>
</dbReference>
<evidence type="ECO:0000256" key="2">
    <source>
        <dbReference type="ARBA" id="ARBA00022676"/>
    </source>
</evidence>
<evidence type="ECO:0000313" key="5">
    <source>
        <dbReference type="EMBL" id="GHE80585.1"/>
    </source>
</evidence>
<sequence>MKVAFFLSKFPVSSETFVLNQINGLISLGVDVNIWALNKGNLNPLDPLVSQYDLLNKTTYLFEERIGDAKSKKFIKRFISASKLLVNVRLISKLFKKRYKNSNKGLMLPAVISRIKGQLVADVVIAHFGPIGVFAQNLQSLGKLDGKIMTVFHGYDISMKSVLEQYKFDYQKLFDESAAVLPISNLWADKLIAMGCPENKVFVNRMGINLTDFSFKQGGTSSTLKLVSVARLIEKKGLFDAITAMSLLKNAQIDFSYKIIGDGPLEEQLKNYILDLGLEDCVDLVGFLPQEKVREVLKETDIFLLPSITAENGDMEGIPVALMESMAMGIITVSTYHSGIPELIENEVSGFLVSEGAPKQLAKTLISISQEIFDLEIIRSNASSVIQNKFNQQLLYQELKSIIEKVHGS</sequence>
<evidence type="ECO:0000256" key="1">
    <source>
        <dbReference type="ARBA" id="ARBA00009481"/>
    </source>
</evidence>
<feature type="domain" description="Glycosyl transferase family 1" evidence="4">
    <location>
        <begin position="221"/>
        <end position="370"/>
    </location>
</feature>
<dbReference type="EMBL" id="BNAH01000002">
    <property type="protein sequence ID" value="GHE80585.1"/>
    <property type="molecule type" value="Genomic_DNA"/>
</dbReference>
<protein>
    <submittedName>
        <fullName evidence="5">Colanic acid biosynthesis glycosyltransferase WcaL</fullName>
    </submittedName>
</protein>
<dbReference type="PANTHER" id="PTHR12526">
    <property type="entry name" value="GLYCOSYLTRANSFERASE"/>
    <property type="match status" value="1"/>
</dbReference>
<keyword evidence="2" id="KW-0328">Glycosyltransferase</keyword>
<accession>A0ABQ3IGM2</accession>
<keyword evidence="3" id="KW-0808">Transferase</keyword>